<name>A0ABY2P523_9ACTN</name>
<keyword evidence="2" id="KW-0808">Transferase</keyword>
<gene>
    <name evidence="2" type="ORF">E5Z02_33340</name>
</gene>
<keyword evidence="2" id="KW-0489">Methyltransferase</keyword>
<protein>
    <submittedName>
        <fullName evidence="2">SAM-dependent methyltransferase</fullName>
    </submittedName>
</protein>
<dbReference type="Proteomes" id="UP000306274">
    <property type="component" value="Unassembled WGS sequence"/>
</dbReference>
<dbReference type="EMBL" id="SRZK01000760">
    <property type="protein sequence ID" value="TGY91649.1"/>
    <property type="molecule type" value="Genomic_DNA"/>
</dbReference>
<dbReference type="GO" id="GO:0032259">
    <property type="term" value="P:methylation"/>
    <property type="evidence" value="ECO:0007669"/>
    <property type="project" value="UniProtKB-KW"/>
</dbReference>
<keyword evidence="3" id="KW-1185">Reference proteome</keyword>
<reference evidence="2 3" key="1">
    <citation type="submission" date="2019-04" db="EMBL/GenBank/DDBJ databases">
        <title>Streptomyces rhizosphaericola sp. nov., an actinobacterium isolated from the wheat rhizosphere.</title>
        <authorList>
            <person name="Vargas Hoyos H.A."/>
            <person name="Santos S.N."/>
            <person name="Genuario D.B."/>
            <person name="Melo I.S."/>
            <person name="Da Silva L.J."/>
            <person name="Da Silva F.S.P."/>
            <person name="Zucchi T.D."/>
        </authorList>
    </citation>
    <scope>NUCLEOTIDE SEQUENCE [LARGE SCALE GENOMIC DNA]</scope>
    <source>
        <strain evidence="2 3">1AS2c</strain>
    </source>
</reference>
<accession>A0ABY2P523</accession>
<evidence type="ECO:0000313" key="2">
    <source>
        <dbReference type="EMBL" id="TGY91649.1"/>
    </source>
</evidence>
<proteinExistence type="predicted"/>
<evidence type="ECO:0000256" key="1">
    <source>
        <dbReference type="SAM" id="MobiDB-lite"/>
    </source>
</evidence>
<dbReference type="GO" id="GO:0008168">
    <property type="term" value="F:methyltransferase activity"/>
    <property type="evidence" value="ECO:0007669"/>
    <property type="project" value="UniProtKB-KW"/>
</dbReference>
<sequence>MTDTAPLPRAAAEPAAAQGTETPPAMAATAPPGAETPAVAP</sequence>
<comment type="caution">
    <text evidence="2">The sequence shown here is derived from an EMBL/GenBank/DDBJ whole genome shotgun (WGS) entry which is preliminary data.</text>
</comment>
<evidence type="ECO:0000313" key="3">
    <source>
        <dbReference type="Proteomes" id="UP000306274"/>
    </source>
</evidence>
<organism evidence="2 3">
    <name type="scientific">Streptomyces rhizosphaericola</name>
    <dbReference type="NCBI Taxonomy" id="2564098"/>
    <lineage>
        <taxon>Bacteria</taxon>
        <taxon>Bacillati</taxon>
        <taxon>Actinomycetota</taxon>
        <taxon>Actinomycetes</taxon>
        <taxon>Kitasatosporales</taxon>
        <taxon>Streptomycetaceae</taxon>
        <taxon>Streptomyces</taxon>
    </lineage>
</organism>
<feature type="non-terminal residue" evidence="2">
    <location>
        <position position="41"/>
    </location>
</feature>
<feature type="region of interest" description="Disordered" evidence="1">
    <location>
        <begin position="1"/>
        <end position="41"/>
    </location>
</feature>